<accession>A0A0H3L5Z7</accession>
<dbReference type="HOGENOM" id="CLU_1553780_0_0_6"/>
<sequence length="172" mass="19464">MLTNTKNPGQRVHFIGNRQRTGNRAGRQIVPCETRLVLLVQRHRNIFGFAVMTRIVHAHHALRVGELKHHIGHQVAFGQQARARGVIHISTNLRCDPTGKGLNTIGFVTQRTQLFLEQHGFEARQVIFKALFAVGIKKEFGIRQTRAYNLLITGNDLLRIAGLNVGHKNEVW</sequence>
<evidence type="ECO:0000313" key="2">
    <source>
        <dbReference type="Proteomes" id="UP000006690"/>
    </source>
</evidence>
<name>A0A0H3L5Z7_PANAA</name>
<dbReference type="KEGG" id="paj:PAJ_3263"/>
<organism evidence="1 2">
    <name type="scientific">Pantoea ananatis (strain AJ13355)</name>
    <dbReference type="NCBI Taxonomy" id="932677"/>
    <lineage>
        <taxon>Bacteria</taxon>
        <taxon>Pseudomonadati</taxon>
        <taxon>Pseudomonadota</taxon>
        <taxon>Gammaproteobacteria</taxon>
        <taxon>Enterobacterales</taxon>
        <taxon>Erwiniaceae</taxon>
        <taxon>Pantoea</taxon>
    </lineage>
</organism>
<dbReference type="AntiFam" id="ANF00213">
    <property type="entry name" value="Shadow ORF (opposite glyS)"/>
</dbReference>
<evidence type="ECO:0000313" key="1">
    <source>
        <dbReference type="EMBL" id="BAK13343.1"/>
    </source>
</evidence>
<proteinExistence type="predicted"/>
<gene>
    <name evidence="1" type="ordered locus">PAJ_3263</name>
</gene>
<dbReference type="EMBL" id="AP012032">
    <property type="protein sequence ID" value="BAK13343.1"/>
    <property type="molecule type" value="Genomic_DNA"/>
</dbReference>
<dbReference type="AlphaFoldDB" id="A0A0H3L5Z7"/>
<reference evidence="2" key="1">
    <citation type="journal article" date="2012" name="Appl. Microbiol. Biotechnol.">
        <title>The complete genome sequence of Pantoea ananatis AJ13355, an organism with great biotechnological potential.</title>
        <authorList>
            <person name="Hara Y."/>
            <person name="Kadotani N."/>
            <person name="Izui H."/>
            <person name="Katashkina J.I."/>
            <person name="Kuvaeva T.M."/>
            <person name="Andreeva I.G."/>
            <person name="Golubeva L.I."/>
            <person name="Malko D.B."/>
            <person name="Makeev V.J."/>
            <person name="Mashko S.V."/>
            <person name="Kozlov Y.I."/>
        </authorList>
    </citation>
    <scope>NUCLEOTIDE SEQUENCE [LARGE SCALE GENOMIC DNA]</scope>
    <source>
        <strain evidence="2">AJ13355</strain>
    </source>
</reference>
<protein>
    <submittedName>
        <fullName evidence="1">Uncharacterized protein</fullName>
    </submittedName>
</protein>
<dbReference type="Proteomes" id="UP000006690">
    <property type="component" value="Chromosome"/>
</dbReference>